<sequence length="127" mass="14651">RHQGRSQGPQGPAAPAHPRHLAQRSRGGLRRRRRRHCAGHARPDPRPRPPPRDRAGLPRGRGEVARRHPRGGARHVIPRYQVRKNHRVRAYIVSITARRNQVAGSRPSREVRKNHLRVWTSLLYFNA</sequence>
<feature type="compositionally biased region" description="Basic and acidic residues" evidence="1">
    <location>
        <begin position="41"/>
        <end position="66"/>
    </location>
</feature>
<dbReference type="Proteomes" id="UP000015106">
    <property type="component" value="Chromosome 3"/>
</dbReference>
<dbReference type="Gramene" id="TuG1812G0300004513.01.T02">
    <property type="protein sequence ID" value="TuG1812G0300004513.01.T02"/>
    <property type="gene ID" value="TuG1812G0300004513.01"/>
</dbReference>
<name>A0A8R7PW30_TRIUA</name>
<dbReference type="Gramene" id="TuG1812G0300004513.01.T01">
    <property type="protein sequence ID" value="TuG1812G0300004513.01.T01"/>
    <property type="gene ID" value="TuG1812G0300004513.01"/>
</dbReference>
<feature type="compositionally biased region" description="Low complexity" evidence="1">
    <location>
        <begin position="1"/>
        <end position="16"/>
    </location>
</feature>
<reference evidence="3" key="1">
    <citation type="journal article" date="2013" name="Nature">
        <title>Draft genome of the wheat A-genome progenitor Triticum urartu.</title>
        <authorList>
            <person name="Ling H.Q."/>
            <person name="Zhao S."/>
            <person name="Liu D."/>
            <person name="Wang J."/>
            <person name="Sun H."/>
            <person name="Zhang C."/>
            <person name="Fan H."/>
            <person name="Li D."/>
            <person name="Dong L."/>
            <person name="Tao Y."/>
            <person name="Gao C."/>
            <person name="Wu H."/>
            <person name="Li Y."/>
            <person name="Cui Y."/>
            <person name="Guo X."/>
            <person name="Zheng S."/>
            <person name="Wang B."/>
            <person name="Yu K."/>
            <person name="Liang Q."/>
            <person name="Yang W."/>
            <person name="Lou X."/>
            <person name="Chen J."/>
            <person name="Feng M."/>
            <person name="Jian J."/>
            <person name="Zhang X."/>
            <person name="Luo G."/>
            <person name="Jiang Y."/>
            <person name="Liu J."/>
            <person name="Wang Z."/>
            <person name="Sha Y."/>
            <person name="Zhang B."/>
            <person name="Wu H."/>
            <person name="Tang D."/>
            <person name="Shen Q."/>
            <person name="Xue P."/>
            <person name="Zou S."/>
            <person name="Wang X."/>
            <person name="Liu X."/>
            <person name="Wang F."/>
            <person name="Yang Y."/>
            <person name="An X."/>
            <person name="Dong Z."/>
            <person name="Zhang K."/>
            <person name="Zhang X."/>
            <person name="Luo M.C."/>
            <person name="Dvorak J."/>
            <person name="Tong Y."/>
            <person name="Wang J."/>
            <person name="Yang H."/>
            <person name="Li Z."/>
            <person name="Wang D."/>
            <person name="Zhang A."/>
            <person name="Wang J."/>
        </authorList>
    </citation>
    <scope>NUCLEOTIDE SEQUENCE</scope>
    <source>
        <strain evidence="3">cv. G1812</strain>
    </source>
</reference>
<protein>
    <submittedName>
        <fullName evidence="2">Uncharacterized protein</fullName>
    </submittedName>
</protein>
<dbReference type="EnsemblPlants" id="TuG1812G0300004513.01.T01">
    <property type="protein sequence ID" value="TuG1812G0300004513.01.T01"/>
    <property type="gene ID" value="TuG1812G0300004513.01"/>
</dbReference>
<reference evidence="2" key="3">
    <citation type="submission" date="2022-06" db="UniProtKB">
        <authorList>
            <consortium name="EnsemblPlants"/>
        </authorList>
    </citation>
    <scope>IDENTIFICATION</scope>
</reference>
<accession>A0A8R7PW30</accession>
<evidence type="ECO:0000313" key="2">
    <source>
        <dbReference type="EnsemblPlants" id="TuG1812G0300004513.01.T02"/>
    </source>
</evidence>
<keyword evidence="3" id="KW-1185">Reference proteome</keyword>
<reference evidence="2" key="2">
    <citation type="submission" date="2018-03" db="EMBL/GenBank/DDBJ databases">
        <title>The Triticum urartu genome reveals the dynamic nature of wheat genome evolution.</title>
        <authorList>
            <person name="Ling H."/>
            <person name="Ma B."/>
            <person name="Shi X."/>
            <person name="Liu H."/>
            <person name="Dong L."/>
            <person name="Sun H."/>
            <person name="Cao Y."/>
            <person name="Gao Q."/>
            <person name="Zheng S."/>
            <person name="Li Y."/>
            <person name="Yu Y."/>
            <person name="Du H."/>
            <person name="Qi M."/>
            <person name="Li Y."/>
            <person name="Yu H."/>
            <person name="Cui Y."/>
            <person name="Wang N."/>
            <person name="Chen C."/>
            <person name="Wu H."/>
            <person name="Zhao Y."/>
            <person name="Zhang J."/>
            <person name="Li Y."/>
            <person name="Zhou W."/>
            <person name="Zhang B."/>
            <person name="Hu W."/>
            <person name="Eijk M."/>
            <person name="Tang J."/>
            <person name="Witsenboer H."/>
            <person name="Zhao S."/>
            <person name="Li Z."/>
            <person name="Zhang A."/>
            <person name="Wang D."/>
            <person name="Liang C."/>
        </authorList>
    </citation>
    <scope>NUCLEOTIDE SEQUENCE [LARGE SCALE GENOMIC DNA]</scope>
    <source>
        <strain evidence="2">cv. G1812</strain>
    </source>
</reference>
<dbReference type="EnsemblPlants" id="TuG1812G0300004513.01.T02">
    <property type="protein sequence ID" value="TuG1812G0300004513.01.T02"/>
    <property type="gene ID" value="TuG1812G0300004513.01"/>
</dbReference>
<proteinExistence type="predicted"/>
<organism evidence="2 3">
    <name type="scientific">Triticum urartu</name>
    <name type="common">Red wild einkorn</name>
    <name type="synonym">Crithodium urartu</name>
    <dbReference type="NCBI Taxonomy" id="4572"/>
    <lineage>
        <taxon>Eukaryota</taxon>
        <taxon>Viridiplantae</taxon>
        <taxon>Streptophyta</taxon>
        <taxon>Embryophyta</taxon>
        <taxon>Tracheophyta</taxon>
        <taxon>Spermatophyta</taxon>
        <taxon>Magnoliopsida</taxon>
        <taxon>Liliopsida</taxon>
        <taxon>Poales</taxon>
        <taxon>Poaceae</taxon>
        <taxon>BOP clade</taxon>
        <taxon>Pooideae</taxon>
        <taxon>Triticodae</taxon>
        <taxon>Triticeae</taxon>
        <taxon>Triticinae</taxon>
        <taxon>Triticum</taxon>
    </lineage>
</organism>
<dbReference type="AlphaFoldDB" id="A0A8R7PW30"/>
<evidence type="ECO:0000313" key="3">
    <source>
        <dbReference type="Proteomes" id="UP000015106"/>
    </source>
</evidence>
<evidence type="ECO:0000256" key="1">
    <source>
        <dbReference type="SAM" id="MobiDB-lite"/>
    </source>
</evidence>
<feature type="region of interest" description="Disordered" evidence="1">
    <location>
        <begin position="1"/>
        <end position="75"/>
    </location>
</feature>
<feature type="compositionally biased region" description="Basic residues" evidence="1">
    <location>
        <begin position="17"/>
        <end position="39"/>
    </location>
</feature>